<dbReference type="GO" id="GO:0051539">
    <property type="term" value="F:4 iron, 4 sulfur cluster binding"/>
    <property type="evidence" value="ECO:0007669"/>
    <property type="project" value="UniProtKB-KW"/>
</dbReference>
<accession>A0A1L3GEW7</accession>
<dbReference type="PANTHER" id="PTHR30176:SF3">
    <property type="entry name" value="FERREDOXIN-TYPE PROTEIN NAPH"/>
    <property type="match status" value="1"/>
</dbReference>
<evidence type="ECO:0000313" key="10">
    <source>
        <dbReference type="Proteomes" id="UP000182264"/>
    </source>
</evidence>
<keyword evidence="7" id="KW-0812">Transmembrane</keyword>
<feature type="transmembrane region" description="Helical" evidence="7">
    <location>
        <begin position="35"/>
        <end position="53"/>
    </location>
</feature>
<gene>
    <name evidence="9" type="ORF">A7E75_05110</name>
</gene>
<proteinExistence type="predicted"/>
<dbReference type="AlphaFoldDB" id="A0A1L3GEW7"/>
<keyword evidence="2" id="KW-0004">4Fe-4S</keyword>
<dbReference type="KEGG" id="pace:A6070_13760"/>
<dbReference type="InterPro" id="IPR017896">
    <property type="entry name" value="4Fe4S_Fe-S-bd"/>
</dbReference>
<reference evidence="9 10" key="1">
    <citation type="journal article" date="2017" name="Genome Announc.">
        <title>Complete Genome Sequences of Two Acetylene-Fermenting Pelobacter acetylenicus Strains.</title>
        <authorList>
            <person name="Sutton J.M."/>
            <person name="Baesman S.M."/>
            <person name="Fierst J.L."/>
            <person name="Poret-Peterson A.T."/>
            <person name="Oremland R.S."/>
            <person name="Dunlap D.S."/>
            <person name="Akob D.M."/>
        </authorList>
    </citation>
    <scope>NUCLEOTIDE SEQUENCE [LARGE SCALE GENOMIC DNA]</scope>
    <source>
        <strain evidence="9 10">DSM 3247</strain>
    </source>
</reference>
<keyword evidence="7" id="KW-0472">Membrane</keyword>
<name>A0A1L3GEW7_SYNAC</name>
<dbReference type="PROSITE" id="PS51379">
    <property type="entry name" value="4FE4S_FER_2"/>
    <property type="match status" value="2"/>
</dbReference>
<evidence type="ECO:0000256" key="5">
    <source>
        <dbReference type="ARBA" id="ARBA00023004"/>
    </source>
</evidence>
<keyword evidence="10" id="KW-1185">Reference proteome</keyword>
<dbReference type="OrthoDB" id="9811700at2"/>
<dbReference type="STRING" id="29542.A6070_13760"/>
<keyword evidence="3" id="KW-0479">Metal-binding</keyword>
<evidence type="ECO:0000256" key="2">
    <source>
        <dbReference type="ARBA" id="ARBA00022485"/>
    </source>
</evidence>
<evidence type="ECO:0000256" key="1">
    <source>
        <dbReference type="ARBA" id="ARBA00022448"/>
    </source>
</evidence>
<dbReference type="Pfam" id="PF13187">
    <property type="entry name" value="Fer4_9"/>
    <property type="match status" value="1"/>
</dbReference>
<feature type="transmembrane region" description="Helical" evidence="7">
    <location>
        <begin position="12"/>
        <end position="29"/>
    </location>
</feature>
<sequence length="219" mass="24024">MRNAASSALRAPYKWALGLVVPLVLALGWKYPLLGFIVPAVMVSAIVTGFFRGRWFCGHLCPRGAFFDSWLRLIGGRRPIPPFLRSIKWRPLVSVTMIGYMVWRIGAAAGDPLHWGHVFWEMCLLTTLIGVPLALVFRPRAWCAMCPIGTLQMAVGGHRERWRLDAAACVGCGACQKSCPLSLPVVRDKARGIIGDRDCLKCGECARVCPTRAIAPPGP</sequence>
<feature type="domain" description="4Fe-4S ferredoxin-type" evidence="8">
    <location>
        <begin position="190"/>
        <end position="219"/>
    </location>
</feature>
<feature type="domain" description="4Fe-4S ferredoxin-type" evidence="8">
    <location>
        <begin position="160"/>
        <end position="189"/>
    </location>
</feature>
<dbReference type="InterPro" id="IPR017900">
    <property type="entry name" value="4Fe4S_Fe_S_CS"/>
</dbReference>
<keyword evidence="1" id="KW-0813">Transport</keyword>
<evidence type="ECO:0000256" key="6">
    <source>
        <dbReference type="ARBA" id="ARBA00023014"/>
    </source>
</evidence>
<dbReference type="EMBL" id="CP015518">
    <property type="protein sequence ID" value="APG24482.1"/>
    <property type="molecule type" value="Genomic_DNA"/>
</dbReference>
<dbReference type="Pfam" id="PF12801">
    <property type="entry name" value="Fer4_5"/>
    <property type="match status" value="2"/>
</dbReference>
<evidence type="ECO:0000256" key="7">
    <source>
        <dbReference type="SAM" id="Phobius"/>
    </source>
</evidence>
<dbReference type="GO" id="GO:0005886">
    <property type="term" value="C:plasma membrane"/>
    <property type="evidence" value="ECO:0007669"/>
    <property type="project" value="TreeGrafter"/>
</dbReference>
<dbReference type="PROSITE" id="PS00198">
    <property type="entry name" value="4FE4S_FER_1"/>
    <property type="match status" value="1"/>
</dbReference>
<dbReference type="GO" id="GO:0046872">
    <property type="term" value="F:metal ion binding"/>
    <property type="evidence" value="ECO:0007669"/>
    <property type="project" value="UniProtKB-KW"/>
</dbReference>
<dbReference type="Proteomes" id="UP000182264">
    <property type="component" value="Chromosome"/>
</dbReference>
<evidence type="ECO:0000256" key="3">
    <source>
        <dbReference type="ARBA" id="ARBA00022723"/>
    </source>
</evidence>
<dbReference type="SUPFAM" id="SSF54862">
    <property type="entry name" value="4Fe-4S ferredoxins"/>
    <property type="match status" value="1"/>
</dbReference>
<dbReference type="RefSeq" id="WP_072286322.1">
    <property type="nucleotide sequence ID" value="NZ_CP015455.1"/>
</dbReference>
<protein>
    <recommendedName>
        <fullName evidence="8">4Fe-4S ferredoxin-type domain-containing protein</fullName>
    </recommendedName>
</protein>
<dbReference type="Gene3D" id="3.30.70.20">
    <property type="match status" value="1"/>
</dbReference>
<keyword evidence="5" id="KW-0408">Iron</keyword>
<evidence type="ECO:0000256" key="4">
    <source>
        <dbReference type="ARBA" id="ARBA00022982"/>
    </source>
</evidence>
<feature type="transmembrane region" description="Helical" evidence="7">
    <location>
        <begin position="118"/>
        <end position="137"/>
    </location>
</feature>
<dbReference type="InterPro" id="IPR051684">
    <property type="entry name" value="Electron_Trans/Redox"/>
</dbReference>
<keyword evidence="6" id="KW-0411">Iron-sulfur</keyword>
<dbReference type="PANTHER" id="PTHR30176">
    <property type="entry name" value="FERREDOXIN-TYPE PROTEIN NAPH"/>
    <property type="match status" value="1"/>
</dbReference>
<feature type="transmembrane region" description="Helical" evidence="7">
    <location>
        <begin position="87"/>
        <end position="106"/>
    </location>
</feature>
<evidence type="ECO:0000313" key="9">
    <source>
        <dbReference type="EMBL" id="APG24482.1"/>
    </source>
</evidence>
<organism evidence="9 10">
    <name type="scientific">Syntrophotalea acetylenica</name>
    <name type="common">Pelobacter acetylenicus</name>
    <dbReference type="NCBI Taxonomy" id="29542"/>
    <lineage>
        <taxon>Bacteria</taxon>
        <taxon>Pseudomonadati</taxon>
        <taxon>Thermodesulfobacteriota</taxon>
        <taxon>Desulfuromonadia</taxon>
        <taxon>Desulfuromonadales</taxon>
        <taxon>Syntrophotaleaceae</taxon>
        <taxon>Syntrophotalea</taxon>
    </lineage>
</organism>
<keyword evidence="7" id="KW-1133">Transmembrane helix</keyword>
<evidence type="ECO:0000259" key="8">
    <source>
        <dbReference type="PROSITE" id="PS51379"/>
    </source>
</evidence>
<keyword evidence="4" id="KW-0249">Electron transport</keyword>